<feature type="region of interest" description="Disordered" evidence="1">
    <location>
        <begin position="472"/>
        <end position="492"/>
    </location>
</feature>
<evidence type="ECO:0000256" key="1">
    <source>
        <dbReference type="SAM" id="MobiDB-lite"/>
    </source>
</evidence>
<dbReference type="InterPro" id="IPR036938">
    <property type="entry name" value="PAP2/HPO_sf"/>
</dbReference>
<keyword evidence="2" id="KW-0812">Transmembrane</keyword>
<dbReference type="AlphaFoldDB" id="A0A087E859"/>
<feature type="compositionally biased region" description="Pro residues" evidence="1">
    <location>
        <begin position="86"/>
        <end position="98"/>
    </location>
</feature>
<feature type="transmembrane region" description="Helical" evidence="2">
    <location>
        <begin position="308"/>
        <end position="327"/>
    </location>
</feature>
<feature type="transmembrane region" description="Helical" evidence="2">
    <location>
        <begin position="244"/>
        <end position="262"/>
    </location>
</feature>
<feature type="compositionally biased region" description="Pro residues" evidence="1">
    <location>
        <begin position="475"/>
        <end position="492"/>
    </location>
</feature>
<name>A0A087E859_9BIFI</name>
<dbReference type="RefSeq" id="WP_024463272.1">
    <property type="nucleotide sequence ID" value="NZ_CP062939.1"/>
</dbReference>
<comment type="caution">
    <text evidence="4">The sequence shown here is derived from an EMBL/GenBank/DDBJ whole genome shotgun (WGS) entry which is preliminary data.</text>
</comment>
<dbReference type="Gene3D" id="1.20.144.10">
    <property type="entry name" value="Phosphatidic acid phosphatase type 2/haloperoxidase"/>
    <property type="match status" value="1"/>
</dbReference>
<reference evidence="4 5" key="1">
    <citation type="submission" date="2014-03" db="EMBL/GenBank/DDBJ databases">
        <title>Genomics of Bifidobacteria.</title>
        <authorList>
            <person name="Ventura M."/>
            <person name="Milani C."/>
            <person name="Lugli G.A."/>
        </authorList>
    </citation>
    <scope>NUCLEOTIDE SEQUENCE [LARGE SCALE GENOMIC DNA]</scope>
    <source>
        <strain evidence="4 5">LMG 11597</strain>
    </source>
</reference>
<protein>
    <submittedName>
        <fullName evidence="4">PAP2 family phosphoesterase</fullName>
    </submittedName>
</protein>
<dbReference type="SMART" id="SM00014">
    <property type="entry name" value="acidPPc"/>
    <property type="match status" value="1"/>
</dbReference>
<dbReference type="Proteomes" id="UP000029055">
    <property type="component" value="Unassembled WGS sequence"/>
</dbReference>
<feature type="domain" description="Phosphatidic acid phosphatase type 2/haloperoxidase" evidence="3">
    <location>
        <begin position="270"/>
        <end position="376"/>
    </location>
</feature>
<dbReference type="OrthoDB" id="3240395at2"/>
<feature type="compositionally biased region" description="Acidic residues" evidence="1">
    <location>
        <begin position="33"/>
        <end position="46"/>
    </location>
</feature>
<organism evidence="4 5">
    <name type="scientific">Bifidobacterium subtile</name>
    <dbReference type="NCBI Taxonomy" id="77635"/>
    <lineage>
        <taxon>Bacteria</taxon>
        <taxon>Bacillati</taxon>
        <taxon>Actinomycetota</taxon>
        <taxon>Actinomycetes</taxon>
        <taxon>Bifidobacteriales</taxon>
        <taxon>Bifidobacteriaceae</taxon>
        <taxon>Bifidobacterium</taxon>
    </lineage>
</organism>
<dbReference type="eggNOG" id="COG0671">
    <property type="taxonomic scope" value="Bacteria"/>
</dbReference>
<feature type="compositionally biased region" description="Basic and acidic residues" evidence="1">
    <location>
        <begin position="20"/>
        <end position="32"/>
    </location>
</feature>
<dbReference type="SUPFAM" id="SSF48317">
    <property type="entry name" value="Acid phosphatase/Vanadium-dependent haloperoxidase"/>
    <property type="match status" value="1"/>
</dbReference>
<dbReference type="EMBL" id="JGZR01000006">
    <property type="protein sequence ID" value="KFJ03960.1"/>
    <property type="molecule type" value="Genomic_DNA"/>
</dbReference>
<dbReference type="InterPro" id="IPR000326">
    <property type="entry name" value="PAP2/HPO"/>
</dbReference>
<dbReference type="CDD" id="cd01610">
    <property type="entry name" value="PAP2_like"/>
    <property type="match status" value="1"/>
</dbReference>
<sequence length="492" mass="51298">MSDETESEFEPDAATNDAHAGGDVRDNARNAEDADADTPDGADDAADTTTANVDALNGEHADGSRSDDEQEPDRDAAAQANSSPGAPMPVFTPLPKPATSPRLSAAAEPSNYESPADAGTDSLHPLETQGSLGAQDGRNQADDLSGLAGPQGQSAALPGDALPGDLDYDLDHGLARLDPLTVRPRISSRVLCAVFGLVFAALAAGVWWLGVRTMNGQNYDEIVYNGLSDSIAVWFRPVTDAFTNSYLVIGFSVAIIVVAALVAALRRRWWLLAQLAAVGLLFWGVHYLKDVLPRPFIGNILSSQKNSAPSGHTLLAAAAGVLLLIAVGRAWRALVALVASIYAVLVGLSVIVGGWHRPTDVVMAILLIGAVTLLALVFTGKSGMDEPGRRASSPSVQIVASVMITLGVLGSLYAGYIIWQLDPGLALSERWTHGGAIVSAVVLISAASALVFGLVLAMRQLTASPLSRFGLVGAPPEPPTPPAQSPQRPPKR</sequence>
<dbReference type="Pfam" id="PF01569">
    <property type="entry name" value="PAP2"/>
    <property type="match status" value="1"/>
</dbReference>
<evidence type="ECO:0000313" key="4">
    <source>
        <dbReference type="EMBL" id="KFJ03960.1"/>
    </source>
</evidence>
<dbReference type="STRING" id="77635.BISU_0436"/>
<evidence type="ECO:0000313" key="5">
    <source>
        <dbReference type="Proteomes" id="UP000029055"/>
    </source>
</evidence>
<feature type="transmembrane region" description="Helical" evidence="2">
    <location>
        <begin position="431"/>
        <end position="458"/>
    </location>
</feature>
<feature type="compositionally biased region" description="Acidic residues" evidence="1">
    <location>
        <begin position="1"/>
        <end position="11"/>
    </location>
</feature>
<keyword evidence="5" id="KW-1185">Reference proteome</keyword>
<accession>A0A087E859</accession>
<feature type="transmembrane region" description="Helical" evidence="2">
    <location>
        <begin position="334"/>
        <end position="355"/>
    </location>
</feature>
<keyword evidence="2" id="KW-1133">Transmembrane helix</keyword>
<gene>
    <name evidence="4" type="ORF">BISU_0436</name>
</gene>
<feature type="region of interest" description="Disordered" evidence="1">
    <location>
        <begin position="1"/>
        <end position="160"/>
    </location>
</feature>
<proteinExistence type="predicted"/>
<feature type="compositionally biased region" description="Basic and acidic residues" evidence="1">
    <location>
        <begin position="57"/>
        <end position="67"/>
    </location>
</feature>
<feature type="transmembrane region" description="Helical" evidence="2">
    <location>
        <begin position="269"/>
        <end position="288"/>
    </location>
</feature>
<feature type="transmembrane region" description="Helical" evidence="2">
    <location>
        <begin position="361"/>
        <end position="378"/>
    </location>
</feature>
<evidence type="ECO:0000259" key="3">
    <source>
        <dbReference type="SMART" id="SM00014"/>
    </source>
</evidence>
<feature type="transmembrane region" description="Helical" evidence="2">
    <location>
        <begin position="190"/>
        <end position="210"/>
    </location>
</feature>
<keyword evidence="2" id="KW-0472">Membrane</keyword>
<feature type="transmembrane region" description="Helical" evidence="2">
    <location>
        <begin position="398"/>
        <end position="419"/>
    </location>
</feature>
<evidence type="ECO:0000256" key="2">
    <source>
        <dbReference type="SAM" id="Phobius"/>
    </source>
</evidence>